<evidence type="ECO:0000256" key="1">
    <source>
        <dbReference type="SAM" id="MobiDB-lite"/>
    </source>
</evidence>
<dbReference type="Pfam" id="PF11167">
    <property type="entry name" value="DUF2953"/>
    <property type="match status" value="1"/>
</dbReference>
<gene>
    <name evidence="2" type="ORF">AM231_05675</name>
</gene>
<dbReference type="Proteomes" id="UP000036932">
    <property type="component" value="Unassembled WGS sequence"/>
</dbReference>
<organism evidence="2 3">
    <name type="scientific">Paenibacillus solani</name>
    <dbReference type="NCBI Taxonomy" id="1705565"/>
    <lineage>
        <taxon>Bacteria</taxon>
        <taxon>Bacillati</taxon>
        <taxon>Bacillota</taxon>
        <taxon>Bacilli</taxon>
        <taxon>Bacillales</taxon>
        <taxon>Paenibacillaceae</taxon>
        <taxon>Paenibacillus</taxon>
    </lineage>
</organism>
<dbReference type="AlphaFoldDB" id="A0A0M1P2S1"/>
<dbReference type="EMBL" id="LIUT01000001">
    <property type="protein sequence ID" value="KOR88702.1"/>
    <property type="molecule type" value="Genomic_DNA"/>
</dbReference>
<feature type="region of interest" description="Disordered" evidence="1">
    <location>
        <begin position="75"/>
        <end position="94"/>
    </location>
</feature>
<name>A0A0M1P2S1_9BACL</name>
<dbReference type="RefSeq" id="WP_054401638.1">
    <property type="nucleotide sequence ID" value="NZ_LIUT01000001.1"/>
</dbReference>
<comment type="caution">
    <text evidence="2">The sequence shown here is derived from an EMBL/GenBank/DDBJ whole genome shotgun (WGS) entry which is preliminary data.</text>
</comment>
<feature type="compositionally biased region" description="Basic and acidic residues" evidence="1">
    <location>
        <begin position="83"/>
        <end position="94"/>
    </location>
</feature>
<accession>A0A0M1P2S1</accession>
<dbReference type="OrthoDB" id="1683589at2"/>
<dbReference type="PATRIC" id="fig|1705565.3.peg.3031"/>
<protein>
    <recommendedName>
        <fullName evidence="4">DUF2953 domain-containing protein</fullName>
    </recommendedName>
</protein>
<evidence type="ECO:0008006" key="4">
    <source>
        <dbReference type="Google" id="ProtNLM"/>
    </source>
</evidence>
<sequence length="227" mass="25430">MRIWILLAAGLVVLLILLLIVVLSSKVTIKLDVVLKKDEYKVLAEIKMIFGLITRKYAVPFHLANGGIEFKKETVAGDGEQGTTHDSKEEKASSRTIRFKDYGRAMLSTKGFKKWTRQTMAAVHLMDMRWSTRIALEHAADTAVATGLLHGIKHTLLGWMSYRLIMEEMPQIDVVPIFNGPPQISTELYCIAKISCGKAMYAGLVLIVRVLKVKGGIRTWQNTLFKA</sequence>
<evidence type="ECO:0000313" key="3">
    <source>
        <dbReference type="Proteomes" id="UP000036932"/>
    </source>
</evidence>
<proteinExistence type="predicted"/>
<evidence type="ECO:0000313" key="2">
    <source>
        <dbReference type="EMBL" id="KOR88702.1"/>
    </source>
</evidence>
<keyword evidence="3" id="KW-1185">Reference proteome</keyword>
<dbReference type="InterPro" id="IPR021338">
    <property type="entry name" value="DUF2953"/>
</dbReference>
<reference evidence="3" key="1">
    <citation type="submission" date="2015-08" db="EMBL/GenBank/DDBJ databases">
        <title>Genome sequencing project for genomic taxonomy and phylogenomics of Bacillus-like bacteria.</title>
        <authorList>
            <person name="Liu B."/>
            <person name="Wang J."/>
            <person name="Zhu Y."/>
            <person name="Liu G."/>
            <person name="Chen Q."/>
            <person name="Chen Z."/>
            <person name="Lan J."/>
            <person name="Che J."/>
            <person name="Ge C."/>
            <person name="Shi H."/>
            <person name="Pan Z."/>
            <person name="Liu X."/>
        </authorList>
    </citation>
    <scope>NUCLEOTIDE SEQUENCE [LARGE SCALE GENOMIC DNA]</scope>
    <source>
        <strain evidence="3">FJAT-22460</strain>
    </source>
</reference>